<organism evidence="2 3">
    <name type="scientific">Labeo rohita</name>
    <name type="common">Indian major carp</name>
    <name type="synonym">Cyprinus rohita</name>
    <dbReference type="NCBI Taxonomy" id="84645"/>
    <lineage>
        <taxon>Eukaryota</taxon>
        <taxon>Metazoa</taxon>
        <taxon>Chordata</taxon>
        <taxon>Craniata</taxon>
        <taxon>Vertebrata</taxon>
        <taxon>Euteleostomi</taxon>
        <taxon>Actinopterygii</taxon>
        <taxon>Neopterygii</taxon>
        <taxon>Teleostei</taxon>
        <taxon>Ostariophysi</taxon>
        <taxon>Cypriniformes</taxon>
        <taxon>Cyprinidae</taxon>
        <taxon>Labeoninae</taxon>
        <taxon>Labeonini</taxon>
        <taxon>Labeo</taxon>
    </lineage>
</organism>
<accession>A0A498L9M2</accession>
<comment type="caution">
    <text evidence="2">The sequence shown here is derived from an EMBL/GenBank/DDBJ whole genome shotgun (WGS) entry which is preliminary data.</text>
</comment>
<dbReference type="Proteomes" id="UP000290572">
    <property type="component" value="Unassembled WGS sequence"/>
</dbReference>
<proteinExistence type="predicted"/>
<gene>
    <name evidence="2" type="ORF">ROHU_012798</name>
</gene>
<sequence>MISRTVSPSAGEKMQRRPQRLQQHTEETAAAGRSDQTYIIQLVEQIWMYQQRLYDQQRQTDGRSVPTGREPSDEDEREGPYRLFASPVSHCDASGVLGAAGPSADGAGDTRRAVILSVSSAQREDRHADDKMCFILQVNVVTTSHV</sequence>
<reference evidence="2 3" key="1">
    <citation type="submission" date="2018-03" db="EMBL/GenBank/DDBJ databases">
        <title>Draft genome sequence of Rohu Carp (Labeo rohita).</title>
        <authorList>
            <person name="Das P."/>
            <person name="Kushwaha B."/>
            <person name="Joshi C.G."/>
            <person name="Kumar D."/>
            <person name="Nagpure N.S."/>
            <person name="Sahoo L."/>
            <person name="Das S.P."/>
            <person name="Bit A."/>
            <person name="Patnaik S."/>
            <person name="Meher P.K."/>
            <person name="Jayasankar P."/>
            <person name="Koringa P.G."/>
            <person name="Patel N.V."/>
            <person name="Hinsu A.T."/>
            <person name="Kumar R."/>
            <person name="Pandey M."/>
            <person name="Agarwal S."/>
            <person name="Srivastava S."/>
            <person name="Singh M."/>
            <person name="Iquebal M.A."/>
            <person name="Jaiswal S."/>
            <person name="Angadi U.B."/>
            <person name="Kumar N."/>
            <person name="Raza M."/>
            <person name="Shah T.M."/>
            <person name="Rai A."/>
            <person name="Jena J.K."/>
        </authorList>
    </citation>
    <scope>NUCLEOTIDE SEQUENCE [LARGE SCALE GENOMIC DNA]</scope>
    <source>
        <strain evidence="2">DASCIFA01</strain>
        <tissue evidence="2">Testis</tissue>
    </source>
</reference>
<feature type="region of interest" description="Disordered" evidence="1">
    <location>
        <begin position="55"/>
        <end position="82"/>
    </location>
</feature>
<evidence type="ECO:0000313" key="2">
    <source>
        <dbReference type="EMBL" id="RXN05061.1"/>
    </source>
</evidence>
<keyword evidence="3" id="KW-1185">Reference proteome</keyword>
<protein>
    <submittedName>
        <fullName evidence="2">Uncharacterized protein</fullName>
    </submittedName>
</protein>
<name>A0A498L9M2_LABRO</name>
<feature type="region of interest" description="Disordered" evidence="1">
    <location>
        <begin position="1"/>
        <end position="32"/>
    </location>
</feature>
<evidence type="ECO:0000256" key="1">
    <source>
        <dbReference type="SAM" id="MobiDB-lite"/>
    </source>
</evidence>
<evidence type="ECO:0000313" key="3">
    <source>
        <dbReference type="Proteomes" id="UP000290572"/>
    </source>
</evidence>
<dbReference type="AlphaFoldDB" id="A0A498L9M2"/>
<dbReference type="EMBL" id="QBIY01013421">
    <property type="protein sequence ID" value="RXN05061.1"/>
    <property type="molecule type" value="Genomic_DNA"/>
</dbReference>